<reference evidence="5 6" key="1">
    <citation type="submission" date="2013-09" db="EMBL/GenBank/DDBJ databases">
        <title>Complete genome sequence of Corynebacterium doosanense CAU 212(T) (=DSM 45436(T)), isolated from activated sludge.</title>
        <authorList>
            <person name="Schaffert L."/>
            <person name="Albersmeier A."/>
            <person name="Kalinowski J."/>
            <person name="Ruckert C."/>
        </authorList>
    </citation>
    <scope>NUCLEOTIDE SEQUENCE [LARGE SCALE GENOMIC DNA]</scope>
    <source>
        <strain evidence="5 6">CAU 212</strain>
    </source>
</reference>
<gene>
    <name evidence="5" type="ORF">CDOO_06485</name>
</gene>
<evidence type="ECO:0000313" key="5">
    <source>
        <dbReference type="EMBL" id="AIT60940.1"/>
    </source>
</evidence>
<dbReference type="Pfam" id="PF00392">
    <property type="entry name" value="GntR"/>
    <property type="match status" value="1"/>
</dbReference>
<evidence type="ECO:0000256" key="2">
    <source>
        <dbReference type="ARBA" id="ARBA00023125"/>
    </source>
</evidence>
<keyword evidence="6" id="KW-1185">Reference proteome</keyword>
<name>A0A097IFQ0_9CORY</name>
<dbReference type="SUPFAM" id="SSF46785">
    <property type="entry name" value="Winged helix' DNA-binding domain"/>
    <property type="match status" value="1"/>
</dbReference>
<evidence type="ECO:0000313" key="6">
    <source>
        <dbReference type="Proteomes" id="UP000029914"/>
    </source>
</evidence>
<dbReference type="CDD" id="cd07377">
    <property type="entry name" value="WHTH_GntR"/>
    <property type="match status" value="1"/>
</dbReference>
<dbReference type="PROSITE" id="PS50949">
    <property type="entry name" value="HTH_GNTR"/>
    <property type="match status" value="1"/>
</dbReference>
<dbReference type="Pfam" id="PF07702">
    <property type="entry name" value="UTRA"/>
    <property type="match status" value="1"/>
</dbReference>
<dbReference type="HOGENOM" id="CLU_1145690_0_0_11"/>
<feature type="domain" description="HTH gntR-type" evidence="4">
    <location>
        <begin position="3"/>
        <end position="73"/>
    </location>
</feature>
<keyword evidence="3" id="KW-0804">Transcription</keyword>
<dbReference type="KEGG" id="cdo:CDOO_06485"/>
<dbReference type="InterPro" id="IPR000524">
    <property type="entry name" value="Tscrpt_reg_HTH_GntR"/>
</dbReference>
<sequence length="240" mass="26261">MGRRGGDHGAARVEAELAEQIATLPPGAKIDGERELVGRFGVSRAVVRSALDALERRFIINRVPGAGTFVADRFDLTVFNHEAPSLHATAAATGHEVRTRLVTSGREPLPERHARLLGVEPGTETLTLQRVGAIDGTPATWGREWVVPGRSRDLDAALGVIESVYDALTGFGFEPMRGRSIASVEDVPPEIRTALGYRRPALAWRMITTNVDCRTREPLMVSDSWLRVDAVRLVFDFQSD</sequence>
<dbReference type="OrthoDB" id="7989071at2"/>
<dbReference type="AlphaFoldDB" id="A0A097IFQ0"/>
<organism evidence="5 6">
    <name type="scientific">Corynebacterium doosanense CAU 212 = DSM 45436</name>
    <dbReference type="NCBI Taxonomy" id="558173"/>
    <lineage>
        <taxon>Bacteria</taxon>
        <taxon>Bacillati</taxon>
        <taxon>Actinomycetota</taxon>
        <taxon>Actinomycetes</taxon>
        <taxon>Mycobacteriales</taxon>
        <taxon>Corynebacteriaceae</taxon>
        <taxon>Corynebacterium</taxon>
    </lineage>
</organism>
<dbReference type="Gene3D" id="1.10.10.10">
    <property type="entry name" value="Winged helix-like DNA-binding domain superfamily/Winged helix DNA-binding domain"/>
    <property type="match status" value="1"/>
</dbReference>
<dbReference type="InterPro" id="IPR050679">
    <property type="entry name" value="Bact_HTH_transcr_reg"/>
</dbReference>
<accession>A0A097IFQ0</accession>
<protein>
    <submittedName>
        <fullName evidence="5">Phosphonate metabolism protein PhnF</fullName>
    </submittedName>
</protein>
<dbReference type="EMBL" id="CP006764">
    <property type="protein sequence ID" value="AIT60940.1"/>
    <property type="molecule type" value="Genomic_DNA"/>
</dbReference>
<dbReference type="eggNOG" id="COG2188">
    <property type="taxonomic scope" value="Bacteria"/>
</dbReference>
<dbReference type="STRING" id="558173.CDOO_06485"/>
<evidence type="ECO:0000256" key="3">
    <source>
        <dbReference type="ARBA" id="ARBA00023163"/>
    </source>
</evidence>
<dbReference type="InterPro" id="IPR011663">
    <property type="entry name" value="UTRA"/>
</dbReference>
<dbReference type="Gene3D" id="3.40.1410.10">
    <property type="entry name" value="Chorismate lyase-like"/>
    <property type="match status" value="1"/>
</dbReference>
<proteinExistence type="predicted"/>
<dbReference type="InterPro" id="IPR036388">
    <property type="entry name" value="WH-like_DNA-bd_sf"/>
</dbReference>
<dbReference type="GO" id="GO:0003677">
    <property type="term" value="F:DNA binding"/>
    <property type="evidence" value="ECO:0007669"/>
    <property type="project" value="UniProtKB-KW"/>
</dbReference>
<evidence type="ECO:0000256" key="1">
    <source>
        <dbReference type="ARBA" id="ARBA00023015"/>
    </source>
</evidence>
<keyword evidence="2" id="KW-0238">DNA-binding</keyword>
<dbReference type="InterPro" id="IPR036390">
    <property type="entry name" value="WH_DNA-bd_sf"/>
</dbReference>
<dbReference type="SMART" id="SM00866">
    <property type="entry name" value="UTRA"/>
    <property type="match status" value="1"/>
</dbReference>
<dbReference type="GO" id="GO:0003700">
    <property type="term" value="F:DNA-binding transcription factor activity"/>
    <property type="evidence" value="ECO:0007669"/>
    <property type="project" value="InterPro"/>
</dbReference>
<dbReference type="SUPFAM" id="SSF64288">
    <property type="entry name" value="Chorismate lyase-like"/>
    <property type="match status" value="1"/>
</dbReference>
<dbReference type="SMART" id="SM00345">
    <property type="entry name" value="HTH_GNTR"/>
    <property type="match status" value="1"/>
</dbReference>
<dbReference type="Proteomes" id="UP000029914">
    <property type="component" value="Chromosome"/>
</dbReference>
<dbReference type="PANTHER" id="PTHR44846:SF1">
    <property type="entry name" value="MANNOSYL-D-GLYCERATE TRANSPORT_METABOLISM SYSTEM REPRESSOR MNGR-RELATED"/>
    <property type="match status" value="1"/>
</dbReference>
<keyword evidence="1" id="KW-0805">Transcription regulation</keyword>
<evidence type="ECO:0000259" key="4">
    <source>
        <dbReference type="PROSITE" id="PS50949"/>
    </source>
</evidence>
<dbReference type="RefSeq" id="WP_018022543.1">
    <property type="nucleotide sequence ID" value="NZ_AQUX01000009.1"/>
</dbReference>
<dbReference type="InterPro" id="IPR028978">
    <property type="entry name" value="Chorismate_lyase_/UTRA_dom_sf"/>
</dbReference>
<dbReference type="GO" id="GO:0045892">
    <property type="term" value="P:negative regulation of DNA-templated transcription"/>
    <property type="evidence" value="ECO:0007669"/>
    <property type="project" value="TreeGrafter"/>
</dbReference>
<dbReference type="PANTHER" id="PTHR44846">
    <property type="entry name" value="MANNOSYL-D-GLYCERATE TRANSPORT/METABOLISM SYSTEM REPRESSOR MNGR-RELATED"/>
    <property type="match status" value="1"/>
</dbReference>